<keyword evidence="2" id="KW-0472">Membrane</keyword>
<dbReference type="RefSeq" id="WP_102697900.1">
    <property type="nucleotide sequence ID" value="NZ_PNGJ01000009.1"/>
</dbReference>
<evidence type="ECO:0000256" key="2">
    <source>
        <dbReference type="SAM" id="Phobius"/>
    </source>
</evidence>
<gene>
    <name evidence="3" type="ORF">CJ231_10430</name>
</gene>
<comment type="caution">
    <text evidence="3">The sequence shown here is derived from an EMBL/GenBank/DDBJ whole genome shotgun (WGS) entry which is preliminary data.</text>
</comment>
<sequence>MKTKTIEDIEGKLVDIKNSLDAFRKYHRDNATDMNALSYGGESEYSLNGLVCGVRNIVRDLEFITKSHNLFIKLSSSNDRASILSHLANLYSYIQNRNTSSIATEIDSLKTILRPYNIRTRQESFVEFNTAIDDLTRKANALQDEIDKVQESLSNSESMYSKMEDEEKKYQNLLNSLEKKKDSFISDFETFKTEVSDFRDLASNAIANEKQVKDKLDSVKSAEEIFNTFIQKIDDREVQLEGQNEKTNSYQEKLTSFSKQHSESLEEISKLIKKSKQALQYTTAAGISAAFQTQYEDAKDNRNTLPWLIASVSFLVLTIGIGSWIVGGWGIDTTNAQEHLYSLIGRLSMLPLTITASIFCANQYIKQKNIIEDYAYKAVLSKSIIAFSEELRKKDDNEYSEYISTVLKEIHQDPLRKRSKSKEEMSLKEGNPTLEVISKLEELLKVIVKTKTIE</sequence>
<dbReference type="EMBL" id="PNGJ01000009">
    <property type="protein sequence ID" value="PMC23367.1"/>
    <property type="molecule type" value="Genomic_DNA"/>
</dbReference>
<dbReference type="OrthoDB" id="1121003at2"/>
<dbReference type="Proteomes" id="UP000235564">
    <property type="component" value="Unassembled WGS sequence"/>
</dbReference>
<keyword evidence="2" id="KW-0812">Transmembrane</keyword>
<evidence type="ECO:0000313" key="3">
    <source>
        <dbReference type="EMBL" id="PMC23367.1"/>
    </source>
</evidence>
<accession>A0A2N6QP89</accession>
<name>A0A2N6QP89_9BACT</name>
<protein>
    <submittedName>
        <fullName evidence="3">Uncharacterized protein</fullName>
    </submittedName>
</protein>
<dbReference type="AlphaFoldDB" id="A0A2N6QP89"/>
<evidence type="ECO:0000256" key="1">
    <source>
        <dbReference type="SAM" id="Coils"/>
    </source>
</evidence>
<dbReference type="SUPFAM" id="SSF57997">
    <property type="entry name" value="Tropomyosin"/>
    <property type="match status" value="1"/>
</dbReference>
<proteinExistence type="predicted"/>
<feature type="coiled-coil region" evidence="1">
    <location>
        <begin position="125"/>
        <end position="183"/>
    </location>
</feature>
<dbReference type="Gene3D" id="1.10.287.1490">
    <property type="match status" value="1"/>
</dbReference>
<organism evidence="3 4">
    <name type="scientific">Hoylesella buccalis</name>
    <dbReference type="NCBI Taxonomy" id="28127"/>
    <lineage>
        <taxon>Bacteria</taxon>
        <taxon>Pseudomonadati</taxon>
        <taxon>Bacteroidota</taxon>
        <taxon>Bacteroidia</taxon>
        <taxon>Bacteroidales</taxon>
        <taxon>Prevotellaceae</taxon>
        <taxon>Hoylesella</taxon>
    </lineage>
</organism>
<evidence type="ECO:0000313" key="4">
    <source>
        <dbReference type="Proteomes" id="UP000235564"/>
    </source>
</evidence>
<feature type="transmembrane region" description="Helical" evidence="2">
    <location>
        <begin position="343"/>
        <end position="361"/>
    </location>
</feature>
<keyword evidence="1" id="KW-0175">Coiled coil</keyword>
<keyword evidence="2" id="KW-1133">Transmembrane helix</keyword>
<feature type="transmembrane region" description="Helical" evidence="2">
    <location>
        <begin position="307"/>
        <end position="331"/>
    </location>
</feature>
<reference evidence="3 4" key="1">
    <citation type="submission" date="2017-09" db="EMBL/GenBank/DDBJ databases">
        <title>Bacterial strain isolated from the female urinary microbiota.</title>
        <authorList>
            <person name="Thomas-White K."/>
            <person name="Kumar N."/>
            <person name="Forster S."/>
            <person name="Putonti C."/>
            <person name="Lawley T."/>
            <person name="Wolfe A.J."/>
        </authorList>
    </citation>
    <scope>NUCLEOTIDE SEQUENCE [LARGE SCALE GENOMIC DNA]</scope>
    <source>
        <strain evidence="3 4">UMB0536</strain>
    </source>
</reference>